<proteinExistence type="predicted"/>
<accession>A0ACC0M919</accession>
<dbReference type="Proteomes" id="UP001062846">
    <property type="component" value="Chromosome 10"/>
</dbReference>
<organism evidence="1 2">
    <name type="scientific">Rhododendron molle</name>
    <name type="common">Chinese azalea</name>
    <name type="synonym">Azalea mollis</name>
    <dbReference type="NCBI Taxonomy" id="49168"/>
    <lineage>
        <taxon>Eukaryota</taxon>
        <taxon>Viridiplantae</taxon>
        <taxon>Streptophyta</taxon>
        <taxon>Embryophyta</taxon>
        <taxon>Tracheophyta</taxon>
        <taxon>Spermatophyta</taxon>
        <taxon>Magnoliopsida</taxon>
        <taxon>eudicotyledons</taxon>
        <taxon>Gunneridae</taxon>
        <taxon>Pentapetalae</taxon>
        <taxon>asterids</taxon>
        <taxon>Ericales</taxon>
        <taxon>Ericaceae</taxon>
        <taxon>Ericoideae</taxon>
        <taxon>Rhodoreae</taxon>
        <taxon>Rhododendron</taxon>
    </lineage>
</organism>
<sequence>MLEENWDSLRPRTFSLSMVEYLNNIGLLQIMDLPPKSPVPQENPRSVLPVILAGEAGPVGQFSLFPYDVNQVMGGDRVSSI</sequence>
<dbReference type="EMBL" id="CM046397">
    <property type="protein sequence ID" value="KAI8536903.1"/>
    <property type="molecule type" value="Genomic_DNA"/>
</dbReference>
<keyword evidence="2" id="KW-1185">Reference proteome</keyword>
<gene>
    <name evidence="1" type="ORF">RHMOL_Rhmol10G0293000</name>
</gene>
<reference evidence="1" key="1">
    <citation type="submission" date="2022-02" db="EMBL/GenBank/DDBJ databases">
        <title>Plant Genome Project.</title>
        <authorList>
            <person name="Zhang R.-G."/>
        </authorList>
    </citation>
    <scope>NUCLEOTIDE SEQUENCE</scope>
    <source>
        <strain evidence="1">AT1</strain>
    </source>
</reference>
<evidence type="ECO:0000313" key="2">
    <source>
        <dbReference type="Proteomes" id="UP001062846"/>
    </source>
</evidence>
<protein>
    <submittedName>
        <fullName evidence="1">Uncharacterized protein</fullName>
    </submittedName>
</protein>
<evidence type="ECO:0000313" key="1">
    <source>
        <dbReference type="EMBL" id="KAI8536903.1"/>
    </source>
</evidence>
<comment type="caution">
    <text evidence="1">The sequence shown here is derived from an EMBL/GenBank/DDBJ whole genome shotgun (WGS) entry which is preliminary data.</text>
</comment>
<name>A0ACC0M919_RHOML</name>